<dbReference type="EMBL" id="JACIJO010000004">
    <property type="protein sequence ID" value="MBB6328672.1"/>
    <property type="molecule type" value="Genomic_DNA"/>
</dbReference>
<reference evidence="2 3" key="1">
    <citation type="submission" date="2020-08" db="EMBL/GenBank/DDBJ databases">
        <title>Genomic Encyclopedia of Type Strains, Phase IV (KMG-IV): sequencing the most valuable type-strain genomes for metagenomic binning, comparative biology and taxonomic classification.</title>
        <authorList>
            <person name="Goeker M."/>
        </authorList>
    </citation>
    <scope>NUCLEOTIDE SEQUENCE [LARGE SCALE GENOMIC DNA]</scope>
    <source>
        <strain evidence="2 3">DSM 102044</strain>
    </source>
</reference>
<dbReference type="RefSeq" id="WP_184497974.1">
    <property type="nucleotide sequence ID" value="NZ_JACIJO010000004.1"/>
</dbReference>
<organism evidence="2 3">
    <name type="scientific">Algoriphagus iocasae</name>
    <dbReference type="NCBI Taxonomy" id="1836499"/>
    <lineage>
        <taxon>Bacteria</taxon>
        <taxon>Pseudomonadati</taxon>
        <taxon>Bacteroidota</taxon>
        <taxon>Cytophagia</taxon>
        <taxon>Cytophagales</taxon>
        <taxon>Cyclobacteriaceae</taxon>
        <taxon>Algoriphagus</taxon>
    </lineage>
</organism>
<evidence type="ECO:0000313" key="2">
    <source>
        <dbReference type="EMBL" id="MBB6328672.1"/>
    </source>
</evidence>
<dbReference type="AlphaFoldDB" id="A0A841MK43"/>
<keyword evidence="1" id="KW-0812">Transmembrane</keyword>
<evidence type="ECO:0000256" key="1">
    <source>
        <dbReference type="SAM" id="Phobius"/>
    </source>
</evidence>
<evidence type="ECO:0000313" key="3">
    <source>
        <dbReference type="Proteomes" id="UP000588604"/>
    </source>
</evidence>
<keyword evidence="3" id="KW-1185">Reference proteome</keyword>
<comment type="caution">
    <text evidence="2">The sequence shown here is derived from an EMBL/GenBank/DDBJ whole genome shotgun (WGS) entry which is preliminary data.</text>
</comment>
<name>A0A841MK43_9BACT</name>
<keyword evidence="1" id="KW-0472">Membrane</keyword>
<dbReference type="Proteomes" id="UP000588604">
    <property type="component" value="Unassembled WGS sequence"/>
</dbReference>
<keyword evidence="1" id="KW-1133">Transmembrane helix</keyword>
<gene>
    <name evidence="2" type="ORF">FHS59_004328</name>
</gene>
<accession>A0A841MK43</accession>
<feature type="transmembrane region" description="Helical" evidence="1">
    <location>
        <begin position="45"/>
        <end position="68"/>
    </location>
</feature>
<feature type="transmembrane region" description="Helical" evidence="1">
    <location>
        <begin position="16"/>
        <end position="38"/>
    </location>
</feature>
<proteinExistence type="predicted"/>
<protein>
    <submittedName>
        <fullName evidence="2">Uncharacterized protein</fullName>
    </submittedName>
</protein>
<sequence>MSNQVFNEKQSYKGSWIMYLILLTEIPTLILMLVLFFTSEDKQEMGIALAVVLSVLALSISLILSISLETRIDQFGIQYKYYPFIRNWRKIPKNEILDVRVITFNPIFDYGGYGMKRNRNTKLYNILGDEGLLINTGEKRKILLGTSERKKLEVFLATWKEEGDA</sequence>